<dbReference type="AlphaFoldDB" id="A0A6C0BDL5"/>
<keyword evidence="1" id="KW-0812">Transmembrane</keyword>
<evidence type="ECO:0000256" key="1">
    <source>
        <dbReference type="SAM" id="Phobius"/>
    </source>
</evidence>
<reference evidence="2" key="1">
    <citation type="journal article" date="2020" name="Nature">
        <title>Giant virus diversity and host interactions through global metagenomics.</title>
        <authorList>
            <person name="Schulz F."/>
            <person name="Roux S."/>
            <person name="Paez-Espino D."/>
            <person name="Jungbluth S."/>
            <person name="Walsh D.A."/>
            <person name="Denef V.J."/>
            <person name="McMahon K.D."/>
            <person name="Konstantinidis K.T."/>
            <person name="Eloe-Fadrosh E.A."/>
            <person name="Kyrpides N.C."/>
            <person name="Woyke T."/>
        </authorList>
    </citation>
    <scope>NUCLEOTIDE SEQUENCE</scope>
    <source>
        <strain evidence="2">GVMAG-M-3300010158-60</strain>
    </source>
</reference>
<feature type="transmembrane region" description="Helical" evidence="1">
    <location>
        <begin position="32"/>
        <end position="53"/>
    </location>
</feature>
<organism evidence="2">
    <name type="scientific">viral metagenome</name>
    <dbReference type="NCBI Taxonomy" id="1070528"/>
    <lineage>
        <taxon>unclassified sequences</taxon>
        <taxon>metagenomes</taxon>
        <taxon>organismal metagenomes</taxon>
    </lineage>
</organism>
<accession>A0A6C0BDL5</accession>
<sequence length="74" mass="8069">MASQNDANMAFILCCMISLFVIIGGATTNSDLYTVLLAIAVLFTPCFIIILLISLSQFTQPLRPTFNGQPLEEV</sequence>
<feature type="transmembrane region" description="Helical" evidence="1">
    <location>
        <begin position="7"/>
        <end position="26"/>
    </location>
</feature>
<protein>
    <submittedName>
        <fullName evidence="2">Uncharacterized protein</fullName>
    </submittedName>
</protein>
<dbReference type="EMBL" id="MN739110">
    <property type="protein sequence ID" value="QHS89483.1"/>
    <property type="molecule type" value="Genomic_DNA"/>
</dbReference>
<proteinExistence type="predicted"/>
<keyword evidence="1" id="KW-0472">Membrane</keyword>
<evidence type="ECO:0000313" key="2">
    <source>
        <dbReference type="EMBL" id="QHS89483.1"/>
    </source>
</evidence>
<keyword evidence="1" id="KW-1133">Transmembrane helix</keyword>
<name>A0A6C0BDL5_9ZZZZ</name>